<evidence type="ECO:0000313" key="8">
    <source>
        <dbReference type="EMBL" id="EQD29081.1"/>
    </source>
</evidence>
<reference evidence="8" key="2">
    <citation type="journal article" date="2014" name="ISME J.">
        <title>Microbial stratification in low pH oxic and suboxic macroscopic growths along an acid mine drainage.</title>
        <authorList>
            <person name="Mendez-Garcia C."/>
            <person name="Mesa V."/>
            <person name="Sprenger R.R."/>
            <person name="Richter M."/>
            <person name="Diez M.S."/>
            <person name="Solano J."/>
            <person name="Bargiela R."/>
            <person name="Golyshina O.V."/>
            <person name="Manteca A."/>
            <person name="Ramos J.L."/>
            <person name="Gallego J.R."/>
            <person name="Llorente I."/>
            <person name="Martins Dos Santos V.A."/>
            <person name="Jensen O.N."/>
            <person name="Pelaez A.I."/>
            <person name="Sanchez J."/>
            <person name="Ferrer M."/>
        </authorList>
    </citation>
    <scope>NUCLEOTIDE SEQUENCE</scope>
</reference>
<dbReference type="AlphaFoldDB" id="T0Y1Y9"/>
<keyword evidence="5" id="KW-0408">Iron</keyword>
<dbReference type="PANTHER" id="PTHR30352">
    <property type="entry name" value="PYRUVATE FORMATE-LYASE-ACTIVATING ENZYME"/>
    <property type="match status" value="1"/>
</dbReference>
<evidence type="ECO:0000256" key="3">
    <source>
        <dbReference type="ARBA" id="ARBA00022691"/>
    </source>
</evidence>
<dbReference type="GO" id="GO:0046872">
    <property type="term" value="F:metal ion binding"/>
    <property type="evidence" value="ECO:0007669"/>
    <property type="project" value="UniProtKB-KW"/>
</dbReference>
<accession>T0Y1Y9</accession>
<comment type="caution">
    <text evidence="8">The sequence shown here is derived from an EMBL/GenBank/DDBJ whole genome shotgun (WGS) entry which is preliminary data.</text>
</comment>
<evidence type="ECO:0000256" key="1">
    <source>
        <dbReference type="ARBA" id="ARBA00001966"/>
    </source>
</evidence>
<keyword evidence="4" id="KW-0479">Metal-binding</keyword>
<sequence>MHVEVTDLIVPQVGEDPEALRILARRIVDRLGPDTPLHLLRWHPDYRMLDLPSTPVPTLERLHAIARSEGLRFVYLGNVGAHRLGHTYCPNCGDLGVEREGFALRSWNLTESNACRGCGERLPIVGRPPEDYVPIGPRPLSEGFRDPSRVAVPARGRQVGAPCDARPRSRHWGSWSLS</sequence>
<dbReference type="PANTHER" id="PTHR30352:SF5">
    <property type="entry name" value="PYRUVATE FORMATE-LYASE 1-ACTIVATING ENZYME"/>
    <property type="match status" value="1"/>
</dbReference>
<keyword evidence="2" id="KW-0004">4Fe-4S</keyword>
<keyword evidence="3" id="KW-0949">S-adenosyl-L-methionine</keyword>
<dbReference type="InterPro" id="IPR034457">
    <property type="entry name" value="Organic_radical-activating"/>
</dbReference>
<evidence type="ECO:0000256" key="5">
    <source>
        <dbReference type="ARBA" id="ARBA00023004"/>
    </source>
</evidence>
<protein>
    <submittedName>
        <fullName evidence="8">Radical SAM domain-containing protein</fullName>
    </submittedName>
</protein>
<dbReference type="EMBL" id="AUZZ01010646">
    <property type="protein sequence ID" value="EQD29081.1"/>
    <property type="molecule type" value="Genomic_DNA"/>
</dbReference>
<keyword evidence="6" id="KW-0411">Iron-sulfur</keyword>
<evidence type="ECO:0000256" key="4">
    <source>
        <dbReference type="ARBA" id="ARBA00022723"/>
    </source>
</evidence>
<feature type="region of interest" description="Disordered" evidence="7">
    <location>
        <begin position="155"/>
        <end position="178"/>
    </location>
</feature>
<reference evidence="8" key="1">
    <citation type="submission" date="2013-08" db="EMBL/GenBank/DDBJ databases">
        <authorList>
            <person name="Mendez C."/>
            <person name="Richter M."/>
            <person name="Ferrer M."/>
            <person name="Sanchez J."/>
        </authorList>
    </citation>
    <scope>NUCLEOTIDE SEQUENCE</scope>
</reference>
<evidence type="ECO:0000256" key="7">
    <source>
        <dbReference type="SAM" id="MobiDB-lite"/>
    </source>
</evidence>
<evidence type="ECO:0000256" key="2">
    <source>
        <dbReference type="ARBA" id="ARBA00022485"/>
    </source>
</evidence>
<comment type="cofactor">
    <cofactor evidence="1">
        <name>[4Fe-4S] cluster</name>
        <dbReference type="ChEBI" id="CHEBI:49883"/>
    </cofactor>
</comment>
<proteinExistence type="predicted"/>
<dbReference type="GO" id="GO:0051539">
    <property type="term" value="F:4 iron, 4 sulfur cluster binding"/>
    <property type="evidence" value="ECO:0007669"/>
    <property type="project" value="UniProtKB-KW"/>
</dbReference>
<evidence type="ECO:0000256" key="6">
    <source>
        <dbReference type="ARBA" id="ARBA00023014"/>
    </source>
</evidence>
<gene>
    <name evidence="8" type="ORF">B2A_14652</name>
</gene>
<name>T0Y1Y9_9ZZZZ</name>
<organism evidence="8">
    <name type="scientific">mine drainage metagenome</name>
    <dbReference type="NCBI Taxonomy" id="410659"/>
    <lineage>
        <taxon>unclassified sequences</taxon>
        <taxon>metagenomes</taxon>
        <taxon>ecological metagenomes</taxon>
    </lineage>
</organism>